<dbReference type="Proteomes" id="UP000018817">
    <property type="component" value="Unassembled WGS sequence"/>
</dbReference>
<keyword evidence="2" id="KW-0812">Transmembrane</keyword>
<dbReference type="AlphaFoldDB" id="W2QSR2"/>
<evidence type="ECO:0000259" key="3">
    <source>
        <dbReference type="PROSITE" id="PS50011"/>
    </source>
</evidence>
<keyword evidence="2" id="KW-1133">Transmembrane helix</keyword>
<evidence type="ECO:0000256" key="1">
    <source>
        <dbReference type="SAM" id="MobiDB-lite"/>
    </source>
</evidence>
<keyword evidence="4" id="KW-0808">Transferase</keyword>
<dbReference type="Gene3D" id="1.10.510.10">
    <property type="entry name" value="Transferase(Phosphotransferase) domain 1"/>
    <property type="match status" value="2"/>
</dbReference>
<name>W2QSR2_PHYN3</name>
<keyword evidence="4" id="KW-0418">Kinase</keyword>
<organism evidence="4 5">
    <name type="scientific">Phytophthora nicotianae (strain INRA-310)</name>
    <name type="common">Phytophthora parasitica</name>
    <dbReference type="NCBI Taxonomy" id="761204"/>
    <lineage>
        <taxon>Eukaryota</taxon>
        <taxon>Sar</taxon>
        <taxon>Stramenopiles</taxon>
        <taxon>Oomycota</taxon>
        <taxon>Peronosporomycetes</taxon>
        <taxon>Peronosporales</taxon>
        <taxon>Peronosporaceae</taxon>
        <taxon>Phytophthora</taxon>
    </lineage>
</organism>
<dbReference type="Pfam" id="PF07714">
    <property type="entry name" value="PK_Tyr_Ser-Thr"/>
    <property type="match status" value="1"/>
</dbReference>
<proteinExistence type="predicted"/>
<dbReference type="InterPro" id="IPR001245">
    <property type="entry name" value="Ser-Thr/Tyr_kinase_cat_dom"/>
</dbReference>
<dbReference type="SUPFAM" id="SSF56112">
    <property type="entry name" value="Protein kinase-like (PK-like)"/>
    <property type="match status" value="1"/>
</dbReference>
<feature type="region of interest" description="Disordered" evidence="1">
    <location>
        <begin position="302"/>
        <end position="331"/>
    </location>
</feature>
<feature type="transmembrane region" description="Helical" evidence="2">
    <location>
        <begin position="53"/>
        <end position="75"/>
    </location>
</feature>
<evidence type="ECO:0000313" key="4">
    <source>
        <dbReference type="EMBL" id="ETN16001.1"/>
    </source>
</evidence>
<dbReference type="GO" id="GO:0004674">
    <property type="term" value="F:protein serine/threonine kinase activity"/>
    <property type="evidence" value="ECO:0007669"/>
    <property type="project" value="TreeGrafter"/>
</dbReference>
<dbReference type="PROSITE" id="PS50011">
    <property type="entry name" value="PROTEIN_KINASE_DOM"/>
    <property type="match status" value="1"/>
</dbReference>
<dbReference type="InterPro" id="IPR000719">
    <property type="entry name" value="Prot_kinase_dom"/>
</dbReference>
<dbReference type="GO" id="GO:0005524">
    <property type="term" value="F:ATP binding"/>
    <property type="evidence" value="ECO:0007669"/>
    <property type="project" value="InterPro"/>
</dbReference>
<dbReference type="OMA" id="MDPMASF"/>
<dbReference type="InterPro" id="IPR011009">
    <property type="entry name" value="Kinase-like_dom_sf"/>
</dbReference>
<reference evidence="5" key="1">
    <citation type="submission" date="2011-12" db="EMBL/GenBank/DDBJ databases">
        <authorList>
            <consortium name="The Broad Institute Genome Sequencing Platform"/>
            <person name="Russ C."/>
            <person name="Tyler B."/>
            <person name="Panabieres F."/>
            <person name="Shan W."/>
            <person name="Tripathy S."/>
            <person name="Grunwald N."/>
            <person name="Machado M."/>
            <person name="Young S.K."/>
            <person name="Zeng Q."/>
            <person name="Gargeya S."/>
            <person name="Fitzgerald M."/>
            <person name="Haas B."/>
            <person name="Abouelleil A."/>
            <person name="Alvarado L."/>
            <person name="Arachchi H.M."/>
            <person name="Berlin A."/>
            <person name="Chapman S.B."/>
            <person name="Gearin G."/>
            <person name="Goldberg J."/>
            <person name="Griggs A."/>
            <person name="Gujja S."/>
            <person name="Hansen M."/>
            <person name="Heiman D."/>
            <person name="Howarth C."/>
            <person name="Larimer J."/>
            <person name="Lui A."/>
            <person name="MacDonald P.J.P."/>
            <person name="McCowen C."/>
            <person name="Montmayeur A."/>
            <person name="Murphy C."/>
            <person name="Neiman D."/>
            <person name="Pearson M."/>
            <person name="Priest M."/>
            <person name="Roberts A."/>
            <person name="Saif S."/>
            <person name="Shea T."/>
            <person name="Sisk P."/>
            <person name="Stolte C."/>
            <person name="Sykes S."/>
            <person name="Wortman J."/>
            <person name="Nusbaum C."/>
            <person name="Birren B."/>
        </authorList>
    </citation>
    <scope>NUCLEOTIDE SEQUENCE [LARGE SCALE GENOMIC DNA]</scope>
    <source>
        <strain evidence="5">INRA-310</strain>
    </source>
</reference>
<accession>W2QSR2</accession>
<dbReference type="EMBL" id="KI669569">
    <property type="protein sequence ID" value="ETN16001.1"/>
    <property type="molecule type" value="Genomic_DNA"/>
</dbReference>
<gene>
    <name evidence="4" type="ORF">PPTG_06244</name>
</gene>
<keyword evidence="2" id="KW-0472">Membrane</keyword>
<dbReference type="VEuPathDB" id="FungiDB:PPTG_06244"/>
<dbReference type="STRING" id="761204.W2QSR2"/>
<evidence type="ECO:0000313" key="5">
    <source>
        <dbReference type="Proteomes" id="UP000018817"/>
    </source>
</evidence>
<feature type="compositionally biased region" description="Polar residues" evidence="1">
    <location>
        <begin position="316"/>
        <end position="331"/>
    </location>
</feature>
<dbReference type="PANTHER" id="PTHR44329:SF214">
    <property type="entry name" value="PROTEIN KINASE DOMAIN-CONTAINING PROTEIN"/>
    <property type="match status" value="1"/>
</dbReference>
<dbReference type="GeneID" id="20176225"/>
<sequence>SLSLSSSAVHAAGLPHLRRRTGTYRTTIMGVLRRLQRQDSPQSNADDSDGFNLLYLIPIILGGLLVLGLLLWLLYRYHRTSQSQRKSSEDFENLTTPPIVEPHHRQADTTNAPAVVSPMDPMASFSSFKDENANKNVWLSGSGRTVRSAGSSRSLTASSVVDYALTTPQRDEIFHILHHDPQLATQRLAVDKIAFERVLGESATRQVWLCQFEGEEIVVKRLNPPDSDNDDIFPGVMNFVREIQLTASLEHPNIAKFLGVAWGQSLRSLCFVAEYFAKGDLASFLRRNRHRRLQMNLQLSSSSVSDVSGGSSSSGTTNQTATTGPPSLQSSGSGFMLTSWIDDKLPIAIGIIRALMYLHSRRPKPIVYHVLRARKIAVSDHFEPKLIDLTPAAEGSPPIDQEQMAAGIGNAFWTAPELLTGGSPTQATDIYAFGVLLAEIDSEAKRPYHSARDSRSGEKLRAFQVLNLVASGELRPHFAANCPLEVREIALACMRQNPMQRPTAREVLLALQGSRAGSAA</sequence>
<dbReference type="PANTHER" id="PTHR44329">
    <property type="entry name" value="SERINE/THREONINE-PROTEIN KINASE TNNI3K-RELATED"/>
    <property type="match status" value="1"/>
</dbReference>
<dbReference type="InterPro" id="IPR051681">
    <property type="entry name" value="Ser/Thr_Kinases-Pseudokinases"/>
</dbReference>
<dbReference type="OrthoDB" id="535945at2759"/>
<evidence type="ECO:0000256" key="2">
    <source>
        <dbReference type="SAM" id="Phobius"/>
    </source>
</evidence>
<feature type="domain" description="Protein kinase" evidence="3">
    <location>
        <begin position="193"/>
        <end position="520"/>
    </location>
</feature>
<reference evidence="4 5" key="2">
    <citation type="submission" date="2013-11" db="EMBL/GenBank/DDBJ databases">
        <title>The Genome Sequence of Phytophthora parasitica INRA-310.</title>
        <authorList>
            <consortium name="The Broad Institute Genomics Platform"/>
            <person name="Russ C."/>
            <person name="Tyler B."/>
            <person name="Panabieres F."/>
            <person name="Shan W."/>
            <person name="Tripathy S."/>
            <person name="Grunwald N."/>
            <person name="Machado M."/>
            <person name="Johnson C.S."/>
            <person name="Arredondo F."/>
            <person name="Hong C."/>
            <person name="Coffey M."/>
            <person name="Young S.K."/>
            <person name="Zeng Q."/>
            <person name="Gargeya S."/>
            <person name="Fitzgerald M."/>
            <person name="Abouelleil A."/>
            <person name="Alvarado L."/>
            <person name="Chapman S.B."/>
            <person name="Gainer-Dewar J."/>
            <person name="Goldberg J."/>
            <person name="Griggs A."/>
            <person name="Gujja S."/>
            <person name="Hansen M."/>
            <person name="Howarth C."/>
            <person name="Imamovic A."/>
            <person name="Ireland A."/>
            <person name="Larimer J."/>
            <person name="McCowan C."/>
            <person name="Murphy C."/>
            <person name="Pearson M."/>
            <person name="Poon T.W."/>
            <person name="Priest M."/>
            <person name="Roberts A."/>
            <person name="Saif S."/>
            <person name="Shea T."/>
            <person name="Sykes S."/>
            <person name="Wortman J."/>
            <person name="Nusbaum C."/>
            <person name="Birren B."/>
        </authorList>
    </citation>
    <scope>NUCLEOTIDE SEQUENCE [LARGE SCALE GENOMIC DNA]</scope>
    <source>
        <strain evidence="4 5">INRA-310</strain>
    </source>
</reference>
<feature type="non-terminal residue" evidence="4">
    <location>
        <position position="1"/>
    </location>
</feature>
<feature type="compositionally biased region" description="Low complexity" evidence="1">
    <location>
        <begin position="302"/>
        <end position="315"/>
    </location>
</feature>
<protein>
    <submittedName>
        <fullName evidence="4">TKL protein kinase</fullName>
    </submittedName>
</protein>
<dbReference type="RefSeq" id="XP_008898390.1">
    <property type="nucleotide sequence ID" value="XM_008900142.1"/>
</dbReference>